<dbReference type="EMBL" id="UOFJ01000299">
    <property type="protein sequence ID" value="VAW67896.1"/>
    <property type="molecule type" value="Genomic_DNA"/>
</dbReference>
<gene>
    <name evidence="2" type="ORF">MNBD_GAMMA10-166</name>
</gene>
<dbReference type="GO" id="GO:0003677">
    <property type="term" value="F:DNA binding"/>
    <property type="evidence" value="ECO:0007669"/>
    <property type="project" value="InterPro"/>
</dbReference>
<reference evidence="2" key="1">
    <citation type="submission" date="2018-06" db="EMBL/GenBank/DDBJ databases">
        <authorList>
            <person name="Zhirakovskaya E."/>
        </authorList>
    </citation>
    <scope>NUCLEOTIDE SEQUENCE</scope>
</reference>
<proteinExistence type="predicted"/>
<dbReference type="SUPFAM" id="SSF47413">
    <property type="entry name" value="lambda repressor-like DNA-binding domains"/>
    <property type="match status" value="1"/>
</dbReference>
<sequence length="81" mass="8955">MTPITSPSSLGNVLQHYRKSLDLTQNNVSQQHGIRQASISGLENGSPGMRIDTLFRLMTALGLEMQLVARKDSQDDKAAWE</sequence>
<evidence type="ECO:0000259" key="1">
    <source>
        <dbReference type="PROSITE" id="PS50943"/>
    </source>
</evidence>
<dbReference type="InterPro" id="IPR001387">
    <property type="entry name" value="Cro/C1-type_HTH"/>
</dbReference>
<organism evidence="2">
    <name type="scientific">hydrothermal vent metagenome</name>
    <dbReference type="NCBI Taxonomy" id="652676"/>
    <lineage>
        <taxon>unclassified sequences</taxon>
        <taxon>metagenomes</taxon>
        <taxon>ecological metagenomes</taxon>
    </lineage>
</organism>
<accession>A0A3B0YHS4</accession>
<dbReference type="PROSITE" id="PS50943">
    <property type="entry name" value="HTH_CROC1"/>
    <property type="match status" value="1"/>
</dbReference>
<dbReference type="AlphaFoldDB" id="A0A3B0YHS4"/>
<protein>
    <recommendedName>
        <fullName evidence="1">HTH cro/C1-type domain-containing protein</fullName>
    </recommendedName>
</protein>
<name>A0A3B0YHS4_9ZZZZ</name>
<dbReference type="CDD" id="cd00093">
    <property type="entry name" value="HTH_XRE"/>
    <property type="match status" value="1"/>
</dbReference>
<feature type="domain" description="HTH cro/C1-type" evidence="1">
    <location>
        <begin position="14"/>
        <end position="68"/>
    </location>
</feature>
<dbReference type="Gene3D" id="1.10.260.40">
    <property type="entry name" value="lambda repressor-like DNA-binding domains"/>
    <property type="match status" value="1"/>
</dbReference>
<dbReference type="InterPro" id="IPR010982">
    <property type="entry name" value="Lambda_DNA-bd_dom_sf"/>
</dbReference>
<dbReference type="SMART" id="SM00530">
    <property type="entry name" value="HTH_XRE"/>
    <property type="match status" value="1"/>
</dbReference>
<evidence type="ECO:0000313" key="2">
    <source>
        <dbReference type="EMBL" id="VAW67896.1"/>
    </source>
</evidence>
<dbReference type="Pfam" id="PF13560">
    <property type="entry name" value="HTH_31"/>
    <property type="match status" value="1"/>
</dbReference>